<keyword evidence="8" id="KW-1185">Reference proteome</keyword>
<evidence type="ECO:0000256" key="2">
    <source>
        <dbReference type="ARBA" id="ARBA00006228"/>
    </source>
</evidence>
<dbReference type="GO" id="GO:0008324">
    <property type="term" value="F:monoatomic cation transmembrane transporter activity"/>
    <property type="evidence" value="ECO:0007669"/>
    <property type="project" value="InterPro"/>
</dbReference>
<dbReference type="Pfam" id="PF01899">
    <property type="entry name" value="MNHE"/>
    <property type="match status" value="1"/>
</dbReference>
<evidence type="ECO:0000256" key="6">
    <source>
        <dbReference type="ARBA" id="ARBA00023136"/>
    </source>
</evidence>
<dbReference type="PANTHER" id="PTHR34584:SF1">
    <property type="entry name" value="NA(+)_H(+) ANTIPORTER SUBUNIT E1"/>
    <property type="match status" value="1"/>
</dbReference>
<protein>
    <submittedName>
        <fullName evidence="7">Sodium:proton antiporter</fullName>
    </submittedName>
</protein>
<comment type="similarity">
    <text evidence="2">Belongs to the CPA3 antiporters (TC 2.A.63) subunit E family.</text>
</comment>
<evidence type="ECO:0000256" key="4">
    <source>
        <dbReference type="ARBA" id="ARBA00022692"/>
    </source>
</evidence>
<sequence>MTGSSGRRDVRAHVTAGVPWWSAASRAAWFLCLWLVLAGAALDDIPAAIIAVAAATWTSLRLLEPGTARPSPRAICRLTLLFMYHSVVAGADVARRALDPRLPLRPGFVAYPTGLPRGPRRNVFATLTSLLPGTVPAGGDEAQILYHCLDVEQPVVEELAAEEVALVRALYND</sequence>
<keyword evidence="4" id="KW-0812">Transmembrane</keyword>
<evidence type="ECO:0000256" key="5">
    <source>
        <dbReference type="ARBA" id="ARBA00022989"/>
    </source>
</evidence>
<keyword evidence="6" id="KW-0472">Membrane</keyword>
<dbReference type="EMBL" id="VSSS01000026">
    <property type="protein sequence ID" value="TYL94875.1"/>
    <property type="molecule type" value="Genomic_DNA"/>
</dbReference>
<gene>
    <name evidence="7" type="ORF">FXB40_16300</name>
</gene>
<dbReference type="PANTHER" id="PTHR34584">
    <property type="entry name" value="NA(+)/H(+) ANTIPORTER SUBUNIT E1"/>
    <property type="match status" value="1"/>
</dbReference>
<dbReference type="AlphaFoldDB" id="A0A5D3KL90"/>
<reference evidence="7 8" key="1">
    <citation type="submission" date="2019-08" db="EMBL/GenBank/DDBJ databases">
        <title>Bradyrhizobium hipponensis sp. nov., a rhizobium isolated from a Lupinus angustifolius root nodule in Tunisia.</title>
        <authorList>
            <person name="Off K."/>
            <person name="Rejili M."/>
            <person name="Mars M."/>
            <person name="Brachmann A."/>
            <person name="Marin M."/>
        </authorList>
    </citation>
    <scope>NUCLEOTIDE SEQUENCE [LARGE SCALE GENOMIC DNA]</scope>
    <source>
        <strain evidence="7 8">CTAW71</strain>
    </source>
</reference>
<dbReference type="InterPro" id="IPR002758">
    <property type="entry name" value="Cation_antiport_E"/>
</dbReference>
<keyword evidence="3" id="KW-1003">Cell membrane</keyword>
<name>A0A5D3KL90_9BRAD</name>
<evidence type="ECO:0000256" key="1">
    <source>
        <dbReference type="ARBA" id="ARBA00004651"/>
    </source>
</evidence>
<organism evidence="7 8">
    <name type="scientific">Bradyrhizobium rifense</name>
    <dbReference type="NCBI Taxonomy" id="515499"/>
    <lineage>
        <taxon>Bacteria</taxon>
        <taxon>Pseudomonadati</taxon>
        <taxon>Pseudomonadota</taxon>
        <taxon>Alphaproteobacteria</taxon>
        <taxon>Hyphomicrobiales</taxon>
        <taxon>Nitrobacteraceae</taxon>
        <taxon>Bradyrhizobium</taxon>
    </lineage>
</organism>
<evidence type="ECO:0000313" key="7">
    <source>
        <dbReference type="EMBL" id="TYL94875.1"/>
    </source>
</evidence>
<dbReference type="Proteomes" id="UP000324758">
    <property type="component" value="Unassembled WGS sequence"/>
</dbReference>
<comment type="subcellular location">
    <subcellularLocation>
        <location evidence="1">Cell membrane</location>
        <topology evidence="1">Multi-pass membrane protein</topology>
    </subcellularLocation>
</comment>
<dbReference type="GO" id="GO:0005886">
    <property type="term" value="C:plasma membrane"/>
    <property type="evidence" value="ECO:0007669"/>
    <property type="project" value="UniProtKB-SubCell"/>
</dbReference>
<evidence type="ECO:0000313" key="8">
    <source>
        <dbReference type="Proteomes" id="UP000324758"/>
    </source>
</evidence>
<proteinExistence type="inferred from homology"/>
<comment type="caution">
    <text evidence="7">The sequence shown here is derived from an EMBL/GenBank/DDBJ whole genome shotgun (WGS) entry which is preliminary data.</text>
</comment>
<evidence type="ECO:0000256" key="3">
    <source>
        <dbReference type="ARBA" id="ARBA00022475"/>
    </source>
</evidence>
<dbReference type="OrthoDB" id="7852837at2"/>
<keyword evidence="5" id="KW-1133">Transmembrane helix</keyword>
<accession>A0A5D3KL90</accession>